<dbReference type="InterPro" id="IPR043129">
    <property type="entry name" value="ATPase_NBD"/>
</dbReference>
<dbReference type="PRINTS" id="PR00301">
    <property type="entry name" value="HEATSHOCK70"/>
</dbReference>
<dbReference type="GO" id="GO:0140662">
    <property type="term" value="F:ATP-dependent protein folding chaperone"/>
    <property type="evidence" value="ECO:0007669"/>
    <property type="project" value="InterPro"/>
</dbReference>
<evidence type="ECO:0000313" key="4">
    <source>
        <dbReference type="EMBL" id="SLN38428.1"/>
    </source>
</evidence>
<comment type="similarity">
    <text evidence="1">Belongs to the heat shock protein 70 family.</text>
</comment>
<dbReference type="OrthoDB" id="9807934at2"/>
<dbReference type="GO" id="GO:0005524">
    <property type="term" value="F:ATP binding"/>
    <property type="evidence" value="ECO:0007669"/>
    <property type="project" value="UniProtKB-KW"/>
</dbReference>
<gene>
    <name evidence="4" type="primary">dnaK_1</name>
    <name evidence="4" type="ORF">PAM7971_01714</name>
</gene>
<evidence type="ECO:0000256" key="2">
    <source>
        <dbReference type="ARBA" id="ARBA00022741"/>
    </source>
</evidence>
<dbReference type="SUPFAM" id="SSF53067">
    <property type="entry name" value="Actin-like ATPase domain"/>
    <property type="match status" value="2"/>
</dbReference>
<proteinExistence type="inferred from homology"/>
<dbReference type="Proteomes" id="UP000193307">
    <property type="component" value="Unassembled WGS sequence"/>
</dbReference>
<dbReference type="PROSITE" id="PS00329">
    <property type="entry name" value="HSP70_2"/>
    <property type="match status" value="1"/>
</dbReference>
<accession>A0A1Y5SGB1</accession>
<dbReference type="Pfam" id="PF00012">
    <property type="entry name" value="HSP70"/>
    <property type="match status" value="1"/>
</dbReference>
<dbReference type="InterPro" id="IPR018181">
    <property type="entry name" value="Heat_shock_70_CS"/>
</dbReference>
<keyword evidence="3" id="KW-0067">ATP-binding</keyword>
<dbReference type="InterPro" id="IPR013126">
    <property type="entry name" value="Hsp_70_fam"/>
</dbReference>
<evidence type="ECO:0000256" key="1">
    <source>
        <dbReference type="ARBA" id="ARBA00007381"/>
    </source>
</evidence>
<dbReference type="Gene3D" id="3.30.420.40">
    <property type="match status" value="4"/>
</dbReference>
<organism evidence="4 5">
    <name type="scientific">Pacificibacter marinus</name>
    <dbReference type="NCBI Taxonomy" id="658057"/>
    <lineage>
        <taxon>Bacteria</taxon>
        <taxon>Pseudomonadati</taxon>
        <taxon>Pseudomonadota</taxon>
        <taxon>Alphaproteobacteria</taxon>
        <taxon>Rhodobacterales</taxon>
        <taxon>Roseobacteraceae</taxon>
        <taxon>Pacificibacter</taxon>
    </lineage>
</organism>
<dbReference type="PANTHER" id="PTHR19375">
    <property type="entry name" value="HEAT SHOCK PROTEIN 70KDA"/>
    <property type="match status" value="1"/>
</dbReference>
<sequence>MELTVGIDFGTSNSAVGLAVNGQPWLVDIEEGSKTLPTAVFFDARGNLRLGSAANRALISGDEGRYMRALKSVLGTPLLREARMIGPKRQSLLDVITQFLSELRLRTEAQVRQSVTGVVSGRPVRFHSQNDKANAQALIDLTEAYTRAGFKHIDFLPEPEAAALAAQDLAAGEIGLVVDIGGGTSDFTVFRKSDGKADVLASYGVRLGGTHLDRALSLDHVMPLFGAGTQVRRALADGLLPVPATLFNDLATWQKIPFLYTKDTERLVKDLQRHAVEPDKLARLFEVIEAELGHDVAFAVEAGKIAVNTDGQGVIELGLVEKGLSASLDEVSMSASLARFKTELSEATTETLKLAGVKADAIGAVVYVGGTSLMSIVPDAIKDVIPNARSIKSEAFTAVVDGLAIAAGQKQLAQSA</sequence>
<evidence type="ECO:0000313" key="5">
    <source>
        <dbReference type="Proteomes" id="UP000193307"/>
    </source>
</evidence>
<keyword evidence="5" id="KW-1185">Reference proteome</keyword>
<protein>
    <submittedName>
        <fullName evidence="4">Chaperone protein DnaK</fullName>
    </submittedName>
</protein>
<dbReference type="EMBL" id="FWFW01000004">
    <property type="protein sequence ID" value="SLN38428.1"/>
    <property type="molecule type" value="Genomic_DNA"/>
</dbReference>
<evidence type="ECO:0000256" key="3">
    <source>
        <dbReference type="ARBA" id="ARBA00022840"/>
    </source>
</evidence>
<keyword evidence="2" id="KW-0547">Nucleotide-binding</keyword>
<reference evidence="4 5" key="1">
    <citation type="submission" date="2017-03" db="EMBL/GenBank/DDBJ databases">
        <authorList>
            <person name="Afonso C.L."/>
            <person name="Miller P.J."/>
            <person name="Scott M.A."/>
            <person name="Spackman E."/>
            <person name="Goraichik I."/>
            <person name="Dimitrov K.M."/>
            <person name="Suarez D.L."/>
            <person name="Swayne D.E."/>
        </authorList>
    </citation>
    <scope>NUCLEOTIDE SEQUENCE [LARGE SCALE GENOMIC DNA]</scope>
    <source>
        <strain evidence="4 5">CECT 7971</strain>
    </source>
</reference>
<dbReference type="STRING" id="658057.SAMN04488032_103161"/>
<dbReference type="RefSeq" id="WP_085848718.1">
    <property type="nucleotide sequence ID" value="NZ_FNZV01000003.1"/>
</dbReference>
<dbReference type="AlphaFoldDB" id="A0A1Y5SGB1"/>
<dbReference type="Gene3D" id="3.90.640.10">
    <property type="entry name" value="Actin, Chain A, domain 4"/>
    <property type="match status" value="2"/>
</dbReference>
<name>A0A1Y5SGB1_9RHOB</name>